<protein>
    <submittedName>
        <fullName evidence="2">Uncharacterized protein</fullName>
    </submittedName>
</protein>
<gene>
    <name evidence="2" type="ORF">M408DRAFT_208582</name>
</gene>
<evidence type="ECO:0000313" key="3">
    <source>
        <dbReference type="Proteomes" id="UP000054097"/>
    </source>
</evidence>
<evidence type="ECO:0000256" key="1">
    <source>
        <dbReference type="SAM" id="Phobius"/>
    </source>
</evidence>
<dbReference type="AlphaFoldDB" id="A0A0C2X8N3"/>
<evidence type="ECO:0000313" key="2">
    <source>
        <dbReference type="EMBL" id="KIM25577.1"/>
    </source>
</evidence>
<keyword evidence="1" id="KW-0812">Transmembrane</keyword>
<keyword evidence="3" id="KW-1185">Reference proteome</keyword>
<keyword evidence="1" id="KW-0472">Membrane</keyword>
<dbReference type="HOGENOM" id="CLU_1856530_0_0_1"/>
<dbReference type="Proteomes" id="UP000054097">
    <property type="component" value="Unassembled WGS sequence"/>
</dbReference>
<reference evidence="2 3" key="1">
    <citation type="submission" date="2014-04" db="EMBL/GenBank/DDBJ databases">
        <authorList>
            <consortium name="DOE Joint Genome Institute"/>
            <person name="Kuo A."/>
            <person name="Zuccaro A."/>
            <person name="Kohler A."/>
            <person name="Nagy L.G."/>
            <person name="Floudas D."/>
            <person name="Copeland A."/>
            <person name="Barry K.W."/>
            <person name="Cichocki N."/>
            <person name="Veneault-Fourrey C."/>
            <person name="LaButti K."/>
            <person name="Lindquist E.A."/>
            <person name="Lipzen A."/>
            <person name="Lundell T."/>
            <person name="Morin E."/>
            <person name="Murat C."/>
            <person name="Sun H."/>
            <person name="Tunlid A."/>
            <person name="Henrissat B."/>
            <person name="Grigoriev I.V."/>
            <person name="Hibbett D.S."/>
            <person name="Martin F."/>
            <person name="Nordberg H.P."/>
            <person name="Cantor M.N."/>
            <person name="Hua S.X."/>
        </authorList>
    </citation>
    <scope>NUCLEOTIDE SEQUENCE [LARGE SCALE GENOMIC DNA]</scope>
    <source>
        <strain evidence="2 3">MAFF 305830</strain>
    </source>
</reference>
<reference evidence="3" key="2">
    <citation type="submission" date="2015-01" db="EMBL/GenBank/DDBJ databases">
        <title>Evolutionary Origins and Diversification of the Mycorrhizal Mutualists.</title>
        <authorList>
            <consortium name="DOE Joint Genome Institute"/>
            <consortium name="Mycorrhizal Genomics Consortium"/>
            <person name="Kohler A."/>
            <person name="Kuo A."/>
            <person name="Nagy L.G."/>
            <person name="Floudas D."/>
            <person name="Copeland A."/>
            <person name="Barry K.W."/>
            <person name="Cichocki N."/>
            <person name="Veneault-Fourrey C."/>
            <person name="LaButti K."/>
            <person name="Lindquist E.A."/>
            <person name="Lipzen A."/>
            <person name="Lundell T."/>
            <person name="Morin E."/>
            <person name="Murat C."/>
            <person name="Riley R."/>
            <person name="Ohm R."/>
            <person name="Sun H."/>
            <person name="Tunlid A."/>
            <person name="Henrissat B."/>
            <person name="Grigoriev I.V."/>
            <person name="Hibbett D.S."/>
            <person name="Martin F."/>
        </authorList>
    </citation>
    <scope>NUCLEOTIDE SEQUENCE [LARGE SCALE GENOMIC DNA]</scope>
    <source>
        <strain evidence="3">MAFF 305830</strain>
    </source>
</reference>
<accession>A0A0C2X8N3</accession>
<sequence>MVFVPPQLSPQILVFIISPVIVFLVLLLCILRINRRRRNMPTMAERRDARRLARMLALRPHLHEFWLNTGETKSFDWPHQQPFALQCIPKQNNRFLLGTLVLMPREQRVDWSMGDSGIDMQIATVTLGVPAGPQRTVL</sequence>
<feature type="transmembrane region" description="Helical" evidence="1">
    <location>
        <begin position="12"/>
        <end position="33"/>
    </location>
</feature>
<keyword evidence="1" id="KW-1133">Transmembrane helix</keyword>
<name>A0A0C2X8N3_SERVB</name>
<proteinExistence type="predicted"/>
<dbReference type="EMBL" id="KN824313">
    <property type="protein sequence ID" value="KIM25577.1"/>
    <property type="molecule type" value="Genomic_DNA"/>
</dbReference>
<organism evidence="2 3">
    <name type="scientific">Serendipita vermifera MAFF 305830</name>
    <dbReference type="NCBI Taxonomy" id="933852"/>
    <lineage>
        <taxon>Eukaryota</taxon>
        <taxon>Fungi</taxon>
        <taxon>Dikarya</taxon>
        <taxon>Basidiomycota</taxon>
        <taxon>Agaricomycotina</taxon>
        <taxon>Agaricomycetes</taxon>
        <taxon>Sebacinales</taxon>
        <taxon>Serendipitaceae</taxon>
        <taxon>Serendipita</taxon>
    </lineage>
</organism>